<dbReference type="Pfam" id="PF02366">
    <property type="entry name" value="PMT"/>
    <property type="match status" value="1"/>
</dbReference>
<feature type="transmembrane region" description="Helical" evidence="10">
    <location>
        <begin position="190"/>
        <end position="209"/>
    </location>
</feature>
<feature type="transmembrane region" description="Helical" evidence="10">
    <location>
        <begin position="484"/>
        <end position="501"/>
    </location>
</feature>
<keyword evidence="15" id="KW-1185">Reference proteome</keyword>
<evidence type="ECO:0000259" key="13">
    <source>
        <dbReference type="Pfam" id="PF16192"/>
    </source>
</evidence>
<keyword evidence="7 10" id="KW-1133">Transmembrane helix</keyword>
<evidence type="ECO:0000256" key="5">
    <source>
        <dbReference type="ARBA" id="ARBA00022679"/>
    </source>
</evidence>
<feature type="transmembrane region" description="Helical" evidence="10">
    <location>
        <begin position="44"/>
        <end position="62"/>
    </location>
</feature>
<evidence type="ECO:0000256" key="3">
    <source>
        <dbReference type="ARBA" id="ARBA00007222"/>
    </source>
</evidence>
<protein>
    <recommendedName>
        <fullName evidence="9 10">Polyprenol-phosphate-mannose--protein mannosyltransferase</fullName>
        <ecNumber evidence="10">2.4.1.-</ecNumber>
    </recommendedName>
</protein>
<feature type="transmembrane region" description="Helical" evidence="10">
    <location>
        <begin position="139"/>
        <end position="160"/>
    </location>
</feature>
<organism evidence="14 15">
    <name type="scientific">Nesterenkonia sandarakina</name>
    <dbReference type="NCBI Taxonomy" id="272918"/>
    <lineage>
        <taxon>Bacteria</taxon>
        <taxon>Bacillati</taxon>
        <taxon>Actinomycetota</taxon>
        <taxon>Actinomycetes</taxon>
        <taxon>Micrococcales</taxon>
        <taxon>Micrococcaceae</taxon>
        <taxon>Nesterenkonia</taxon>
    </lineage>
</organism>
<feature type="domain" description="ArnT-like N-terminal" evidence="12">
    <location>
        <begin position="119"/>
        <end position="209"/>
    </location>
</feature>
<dbReference type="EMBL" id="JACCFQ010000001">
    <property type="protein sequence ID" value="NYJ15571.1"/>
    <property type="molecule type" value="Genomic_DNA"/>
</dbReference>
<feature type="domain" description="Protein O-mannosyl-transferase C-terminal four TM" evidence="13">
    <location>
        <begin position="388"/>
        <end position="597"/>
    </location>
</feature>
<evidence type="ECO:0000256" key="6">
    <source>
        <dbReference type="ARBA" id="ARBA00022692"/>
    </source>
</evidence>
<comment type="pathway">
    <text evidence="2 10">Protein modification; protein glycosylation.</text>
</comment>
<dbReference type="GO" id="GO:0012505">
    <property type="term" value="C:endomembrane system"/>
    <property type="evidence" value="ECO:0007669"/>
    <property type="project" value="UniProtKB-SubCell"/>
</dbReference>
<dbReference type="Proteomes" id="UP000560069">
    <property type="component" value="Unassembled WGS sequence"/>
</dbReference>
<proteinExistence type="inferred from homology"/>
<comment type="subcellular location">
    <subcellularLocation>
        <location evidence="10">Cell membrane</location>
    </subcellularLocation>
    <subcellularLocation>
        <location evidence="1">Endomembrane system</location>
        <topology evidence="1">Multi-pass membrane protein</topology>
    </subcellularLocation>
</comment>
<feature type="region of interest" description="Disordered" evidence="11">
    <location>
        <begin position="231"/>
        <end position="273"/>
    </location>
</feature>
<evidence type="ECO:0000259" key="12">
    <source>
        <dbReference type="Pfam" id="PF02366"/>
    </source>
</evidence>
<dbReference type="GO" id="GO:0005886">
    <property type="term" value="C:plasma membrane"/>
    <property type="evidence" value="ECO:0007669"/>
    <property type="project" value="UniProtKB-SubCell"/>
</dbReference>
<evidence type="ECO:0000256" key="7">
    <source>
        <dbReference type="ARBA" id="ARBA00022989"/>
    </source>
</evidence>
<evidence type="ECO:0000256" key="2">
    <source>
        <dbReference type="ARBA" id="ARBA00004922"/>
    </source>
</evidence>
<feature type="transmembrane region" description="Helical" evidence="10">
    <location>
        <begin position="507"/>
        <end position="530"/>
    </location>
</feature>
<evidence type="ECO:0000256" key="10">
    <source>
        <dbReference type="RuleBase" id="RU367007"/>
    </source>
</evidence>
<dbReference type="PANTHER" id="PTHR10050:SF46">
    <property type="entry name" value="PROTEIN O-MANNOSYL-TRANSFERASE 2"/>
    <property type="match status" value="1"/>
</dbReference>
<sequence>MIPAEPARLKPDPAGVAGGPREPAADRLAQLQRRLHAEPFRPGLWGWVLPALITLFAGILRLRDLSTPHLLMFDETYYAKDAYALMLTGYELVWPEEADDAWLAGDPQPTEDGSYVVHPPLGKWLIAAGLRVFGQDSAFGWRISSAVAGTLAVLLIILIAQRMFRSVFLGAFAGLLTAIEGHHLVMSRVALLDIFLMLFVLAAFGALLADRYSGRRRLAAWALSRESDLEQSRGSVGSSGSPGPRRRRPRGASPAVRHPQHGGRRQEDGRALPGGPWLGVRPWRLLAGVLLGAAVAVKLSALAFLAVFGIMVILWDLQARRLAGVERWARSGLLKDAVPAVLTVLPLAAATYLASWTGWLSSQGGWGRQWHLSHPAEGLARLIPDPIRSLWNYHVSATEFHQGLSSGHDYASSPWTWPFMGRPVSMHYDSISAGEVHEPTGEVCGAKTCSSAVLDLANPVIWWAGLLALLLVALLWAGRRDWRYGAILSGFAAGYLVWLLFPERTTFFFYTISYHPFLILALTAVAALVLRIGTGGHRADGTARSVAAVLAARQRNTVILLCFVMLCVAASAFFLPIWTAEMIPYQQWRMRIWIDSWL</sequence>
<keyword evidence="4 10" id="KW-0328">Glycosyltransferase</keyword>
<dbReference type="AlphaFoldDB" id="A0A7Z0E5Y9"/>
<evidence type="ECO:0000256" key="11">
    <source>
        <dbReference type="SAM" id="MobiDB-lite"/>
    </source>
</evidence>
<dbReference type="InterPro" id="IPR032421">
    <property type="entry name" value="PMT_4TMC"/>
</dbReference>
<reference evidence="14 15" key="1">
    <citation type="submission" date="2020-07" db="EMBL/GenBank/DDBJ databases">
        <title>Sequencing the genomes of 1000 actinobacteria strains.</title>
        <authorList>
            <person name="Klenk H.-P."/>
        </authorList>
    </citation>
    <scope>NUCLEOTIDE SEQUENCE [LARGE SCALE GENOMIC DNA]</scope>
    <source>
        <strain evidence="14 15">DSM 15664</strain>
    </source>
</reference>
<gene>
    <name evidence="14" type="ORF">HNR11_000105</name>
</gene>
<feature type="transmembrane region" description="Helical" evidence="10">
    <location>
        <begin position="460"/>
        <end position="477"/>
    </location>
</feature>
<dbReference type="InterPro" id="IPR003342">
    <property type="entry name" value="ArnT-like_N"/>
</dbReference>
<dbReference type="RefSeq" id="WP_343050535.1">
    <property type="nucleotide sequence ID" value="NZ_BAAALK010000001.1"/>
</dbReference>
<dbReference type="EC" id="2.4.1.-" evidence="10"/>
<dbReference type="GO" id="GO:0004169">
    <property type="term" value="F:dolichyl-phosphate-mannose-protein mannosyltransferase activity"/>
    <property type="evidence" value="ECO:0007669"/>
    <property type="project" value="UniProtKB-UniRule"/>
</dbReference>
<feature type="transmembrane region" description="Helical" evidence="10">
    <location>
        <begin position="166"/>
        <end position="185"/>
    </location>
</feature>
<keyword evidence="8 10" id="KW-0472">Membrane</keyword>
<evidence type="ECO:0000313" key="14">
    <source>
        <dbReference type="EMBL" id="NYJ15571.1"/>
    </source>
</evidence>
<feature type="region of interest" description="Disordered" evidence="11">
    <location>
        <begin position="1"/>
        <end position="22"/>
    </location>
</feature>
<feature type="transmembrane region" description="Helical" evidence="10">
    <location>
        <begin position="558"/>
        <end position="578"/>
    </location>
</feature>
<dbReference type="PANTHER" id="PTHR10050">
    <property type="entry name" value="DOLICHYL-PHOSPHATE-MANNOSE--PROTEIN MANNOSYLTRANSFERASE"/>
    <property type="match status" value="1"/>
</dbReference>
<evidence type="ECO:0000256" key="4">
    <source>
        <dbReference type="ARBA" id="ARBA00022676"/>
    </source>
</evidence>
<dbReference type="Pfam" id="PF16192">
    <property type="entry name" value="PMT_4TMC"/>
    <property type="match status" value="1"/>
</dbReference>
<comment type="caution">
    <text evidence="14">The sequence shown here is derived from an EMBL/GenBank/DDBJ whole genome shotgun (WGS) entry which is preliminary data.</text>
</comment>
<keyword evidence="5 10" id="KW-0808">Transferase</keyword>
<keyword evidence="6 10" id="KW-0812">Transmembrane</keyword>
<comment type="function">
    <text evidence="10">Protein O-mannosyltransferase that catalyzes the transfer of a single mannose residue from a polyprenol phospho-mannosyl lipidic donor to the hydroxyl group of selected serine and threonine residues in acceptor proteins.</text>
</comment>
<feature type="transmembrane region" description="Helical" evidence="10">
    <location>
        <begin position="285"/>
        <end position="317"/>
    </location>
</feature>
<evidence type="ECO:0000256" key="9">
    <source>
        <dbReference type="ARBA" id="ARBA00093617"/>
    </source>
</evidence>
<dbReference type="InterPro" id="IPR027005">
    <property type="entry name" value="PMT-like"/>
</dbReference>
<feature type="compositionally biased region" description="Low complexity" evidence="11">
    <location>
        <begin position="232"/>
        <end position="243"/>
    </location>
</feature>
<dbReference type="UniPathway" id="UPA00378"/>
<accession>A0A7Z0E5Y9</accession>
<evidence type="ECO:0000313" key="15">
    <source>
        <dbReference type="Proteomes" id="UP000560069"/>
    </source>
</evidence>
<name>A0A7Z0E5Y9_9MICC</name>
<evidence type="ECO:0000256" key="1">
    <source>
        <dbReference type="ARBA" id="ARBA00004127"/>
    </source>
</evidence>
<evidence type="ECO:0000256" key="8">
    <source>
        <dbReference type="ARBA" id="ARBA00023136"/>
    </source>
</evidence>
<keyword evidence="10" id="KW-1003">Cell membrane</keyword>
<comment type="similarity">
    <text evidence="3 10">Belongs to the glycosyltransferase 39 family.</text>
</comment>